<sequence length="117" mass="12545">MGCTPSKSSVIYTQDKVCRDLDTCSTFVPSLKSSVSTPERPRLCVETSNGRKTFLSVPCRDVHGRSVSQSSSPECWSSADSAPHMQLALYGSVQPEAQQPDSGPAGLRECSTGFSLQ</sequence>
<dbReference type="EMBL" id="SCKG01000011">
    <property type="protein sequence ID" value="TDH06664.1"/>
    <property type="molecule type" value="Genomic_DNA"/>
</dbReference>
<proteinExistence type="predicted"/>
<gene>
    <name evidence="2" type="ORF">EPR50_G00115740</name>
</gene>
<protein>
    <submittedName>
        <fullName evidence="2">Uncharacterized protein</fullName>
    </submittedName>
</protein>
<accession>A0A484CV55</accession>
<name>A0A484CV55_PERFV</name>
<evidence type="ECO:0000313" key="3">
    <source>
        <dbReference type="Proteomes" id="UP000295070"/>
    </source>
</evidence>
<evidence type="ECO:0000313" key="2">
    <source>
        <dbReference type="EMBL" id="TDH06664.1"/>
    </source>
</evidence>
<reference evidence="2 3" key="1">
    <citation type="submission" date="2019-01" db="EMBL/GenBank/DDBJ databases">
        <title>A chromosome-scale genome assembly of the yellow perch, Perca flavescens.</title>
        <authorList>
            <person name="Feron R."/>
            <person name="Morvezen R."/>
            <person name="Bestin A."/>
            <person name="Haffray P."/>
            <person name="Klopp C."/>
            <person name="Zahm M."/>
            <person name="Cabau C."/>
            <person name="Roques C."/>
            <person name="Donnadieu C."/>
            <person name="Bouchez O."/>
            <person name="Christie M."/>
            <person name="Larson W."/>
            <person name="Guiguen Y."/>
        </authorList>
    </citation>
    <scope>NUCLEOTIDE SEQUENCE [LARGE SCALE GENOMIC DNA]</scope>
    <source>
        <strain evidence="2">YP-PL-M2</strain>
        <tissue evidence="2">Blood</tissue>
    </source>
</reference>
<comment type="caution">
    <text evidence="2">The sequence shown here is derived from an EMBL/GenBank/DDBJ whole genome shotgun (WGS) entry which is preliminary data.</text>
</comment>
<dbReference type="AlphaFoldDB" id="A0A484CV55"/>
<evidence type="ECO:0000256" key="1">
    <source>
        <dbReference type="SAM" id="MobiDB-lite"/>
    </source>
</evidence>
<keyword evidence="3" id="KW-1185">Reference proteome</keyword>
<organism evidence="2 3">
    <name type="scientific">Perca flavescens</name>
    <name type="common">American yellow perch</name>
    <name type="synonym">Morone flavescens</name>
    <dbReference type="NCBI Taxonomy" id="8167"/>
    <lineage>
        <taxon>Eukaryota</taxon>
        <taxon>Metazoa</taxon>
        <taxon>Chordata</taxon>
        <taxon>Craniata</taxon>
        <taxon>Vertebrata</taxon>
        <taxon>Euteleostomi</taxon>
        <taxon>Actinopterygii</taxon>
        <taxon>Neopterygii</taxon>
        <taxon>Teleostei</taxon>
        <taxon>Neoteleostei</taxon>
        <taxon>Acanthomorphata</taxon>
        <taxon>Eupercaria</taxon>
        <taxon>Perciformes</taxon>
        <taxon>Percoidei</taxon>
        <taxon>Percidae</taxon>
        <taxon>Percinae</taxon>
        <taxon>Perca</taxon>
    </lineage>
</organism>
<dbReference type="Proteomes" id="UP000295070">
    <property type="component" value="Chromosome 11"/>
</dbReference>
<feature type="region of interest" description="Disordered" evidence="1">
    <location>
        <begin position="92"/>
        <end position="117"/>
    </location>
</feature>